<reference evidence="5 7" key="1">
    <citation type="submission" date="2019-03" db="EMBL/GenBank/DDBJ databases">
        <authorList>
            <person name="Gaulin E."/>
            <person name="Dumas B."/>
        </authorList>
    </citation>
    <scope>NUCLEOTIDE SEQUENCE [LARGE SCALE GENOMIC DNA]</scope>
    <source>
        <strain evidence="5">CBS 568.67</strain>
    </source>
</reference>
<dbReference type="CDD" id="cd00077">
    <property type="entry name" value="HDc"/>
    <property type="match status" value="1"/>
</dbReference>
<protein>
    <submittedName>
        <fullName evidence="6">Aste57867_18320 protein</fullName>
    </submittedName>
    <submittedName>
        <fullName evidence="5">Aste57867_5389 protein</fullName>
    </submittedName>
</protein>
<dbReference type="GO" id="GO:0006203">
    <property type="term" value="P:dGTP catabolic process"/>
    <property type="evidence" value="ECO:0007669"/>
    <property type="project" value="TreeGrafter"/>
</dbReference>
<dbReference type="EMBL" id="VJMH01006383">
    <property type="protein sequence ID" value="KAF0690294.1"/>
    <property type="molecule type" value="Genomic_DNA"/>
</dbReference>
<dbReference type="EMBL" id="CAADRA010001760">
    <property type="protein sequence ID" value="VFT82447.1"/>
    <property type="molecule type" value="Genomic_DNA"/>
</dbReference>
<dbReference type="InterPro" id="IPR050135">
    <property type="entry name" value="dGTPase-like"/>
</dbReference>
<dbReference type="GO" id="GO:0008832">
    <property type="term" value="F:dGTPase activity"/>
    <property type="evidence" value="ECO:0007669"/>
    <property type="project" value="TreeGrafter"/>
</dbReference>
<feature type="region of interest" description="Disordered" evidence="1">
    <location>
        <begin position="1"/>
        <end position="42"/>
    </location>
</feature>
<evidence type="ECO:0000256" key="1">
    <source>
        <dbReference type="SAM" id="MobiDB-lite"/>
    </source>
</evidence>
<dbReference type="OrthoDB" id="9991235at2759"/>
<feature type="compositionally biased region" description="Polar residues" evidence="1">
    <location>
        <begin position="1"/>
        <end position="15"/>
    </location>
</feature>
<sequence>MQASILQWVNQQRKPSTAAHHAAKNKKDMADEAPSKRMKWSEEFDGFSTDGEAGCSQDSIFCSQDSAPDDSDRVDLSNDSYDVCYMVDADTFPASESRLEARKMIKDSVHGCIYLEPICMAIIDTTHFQRLRHLKQLGATYFVYMGATHSRFEHSVGVAFLAESMLMQLRHHQPWLGIDDKDILCVKIAGLCHDLGNVPLLYMEINSTLDLHSILGHGPFSHVYDGIFMQQLQERGHDIAAMRGWTHEQGSLDVLDSLLQAHQIDLVAFGLHAIDYEFIRELILGRPLGRGAVFRGRPSKPFLYEVVNNSKTGLDVDKLDYFMRDAQYTGAKAGCDTHLLLSSARVLPDATTGQLTICWPEKMAEQIMKVFRTRYELHQAVYQHKATRAIEYMICDILLEADADFKIRGVRISQAPLHMEAYMCLDDRILALIESNENPALENSQSILKRIATKPLYKWAGTTQATAHSTALSEKQIKEEIVRCSNDALDLRQLIVEKNRVHFGQKDRDPLQTVRFFKKHATPSATCFQLHEVAYAMHCPRHFMESNVRLFVRDPEHLHVARVAFAKWSTECNGSSMYPQEE</sequence>
<dbReference type="EMBL" id="CAADRA010006404">
    <property type="protein sequence ID" value="VFT95056.1"/>
    <property type="molecule type" value="Genomic_DNA"/>
</dbReference>
<feature type="compositionally biased region" description="Basic and acidic residues" evidence="1">
    <location>
        <begin position="25"/>
        <end position="42"/>
    </location>
</feature>
<name>A0A485KHD4_9STRA</name>
<organism evidence="5 7">
    <name type="scientific">Aphanomyces stellatus</name>
    <dbReference type="NCBI Taxonomy" id="120398"/>
    <lineage>
        <taxon>Eukaryota</taxon>
        <taxon>Sar</taxon>
        <taxon>Stramenopiles</taxon>
        <taxon>Oomycota</taxon>
        <taxon>Saprolegniomycetes</taxon>
        <taxon>Saprolegniales</taxon>
        <taxon>Verrucalvaceae</taxon>
        <taxon>Aphanomyces</taxon>
    </lineage>
</organism>
<dbReference type="SUPFAM" id="SSF109604">
    <property type="entry name" value="HD-domain/PDEase-like"/>
    <property type="match status" value="2"/>
</dbReference>
<dbReference type="PANTHER" id="PTHR11373:SF4">
    <property type="entry name" value="DEOXYNUCLEOSIDE TRIPHOSPHATE TRIPHOSPHOHYDROLASE SAMHD1"/>
    <property type="match status" value="1"/>
</dbReference>
<dbReference type="SMART" id="SM00471">
    <property type="entry name" value="HDc"/>
    <property type="match status" value="1"/>
</dbReference>
<evidence type="ECO:0000313" key="4">
    <source>
        <dbReference type="EMBL" id="KAF0711090.1"/>
    </source>
</evidence>
<dbReference type="PANTHER" id="PTHR11373">
    <property type="entry name" value="DEOXYNUCLEOSIDE TRIPHOSPHATE TRIPHOSPHOHYDROLASE"/>
    <property type="match status" value="1"/>
</dbReference>
<dbReference type="InterPro" id="IPR003607">
    <property type="entry name" value="HD/PDEase_dom"/>
</dbReference>
<evidence type="ECO:0000313" key="5">
    <source>
        <dbReference type="EMBL" id="VFT82447.1"/>
    </source>
</evidence>
<accession>A0A485KHD4</accession>
<keyword evidence="7" id="KW-1185">Reference proteome</keyword>
<dbReference type="Pfam" id="PF01966">
    <property type="entry name" value="HD"/>
    <property type="match status" value="1"/>
</dbReference>
<dbReference type="InterPro" id="IPR006674">
    <property type="entry name" value="HD_domain"/>
</dbReference>
<dbReference type="Proteomes" id="UP000332933">
    <property type="component" value="Unassembled WGS sequence"/>
</dbReference>
<dbReference type="GO" id="GO:0005634">
    <property type="term" value="C:nucleus"/>
    <property type="evidence" value="ECO:0007669"/>
    <property type="project" value="TreeGrafter"/>
</dbReference>
<evidence type="ECO:0000313" key="6">
    <source>
        <dbReference type="EMBL" id="VFT95056.1"/>
    </source>
</evidence>
<feature type="domain" description="HD/PDEase" evidence="2">
    <location>
        <begin position="147"/>
        <end position="331"/>
    </location>
</feature>
<gene>
    <name evidence="5" type="primary">Aste57867_5389</name>
    <name evidence="6" type="synonym">Aste57867_18320</name>
    <name evidence="4" type="ORF">As57867_005376</name>
    <name evidence="3" type="ORF">As57867_018258</name>
    <name evidence="6" type="ORF">ASTE57867_18320</name>
    <name evidence="5" type="ORF">ASTE57867_5389</name>
</gene>
<reference evidence="3" key="2">
    <citation type="submission" date="2019-06" db="EMBL/GenBank/DDBJ databases">
        <title>Genomics analysis of Aphanomyces spp. identifies a new class of oomycete effector associated with host adaptation.</title>
        <authorList>
            <person name="Gaulin E."/>
        </authorList>
    </citation>
    <scope>NUCLEOTIDE SEQUENCE</scope>
    <source>
        <strain evidence="3">CBS 578.67</strain>
    </source>
</reference>
<proteinExistence type="predicted"/>
<dbReference type="AlphaFoldDB" id="A0A485KHD4"/>
<evidence type="ECO:0000313" key="7">
    <source>
        <dbReference type="Proteomes" id="UP000332933"/>
    </source>
</evidence>
<evidence type="ECO:0000313" key="3">
    <source>
        <dbReference type="EMBL" id="KAF0690294.1"/>
    </source>
</evidence>
<evidence type="ECO:0000259" key="2">
    <source>
        <dbReference type="SMART" id="SM00471"/>
    </source>
</evidence>
<dbReference type="Gene3D" id="3.30.70.2760">
    <property type="match status" value="1"/>
</dbReference>
<dbReference type="EMBL" id="VJMH01001759">
    <property type="protein sequence ID" value="KAF0711090.1"/>
    <property type="molecule type" value="Genomic_DNA"/>
</dbReference>
<dbReference type="Gene3D" id="1.10.3210.10">
    <property type="entry name" value="Hypothetical protein af1432"/>
    <property type="match status" value="1"/>
</dbReference>